<accession>A0A0B7ITH3</accession>
<dbReference type="CDD" id="cd00093">
    <property type="entry name" value="HTH_XRE"/>
    <property type="match status" value="1"/>
</dbReference>
<dbReference type="Pfam" id="PF01381">
    <property type="entry name" value="HTH_3"/>
    <property type="match status" value="1"/>
</dbReference>
<evidence type="ECO:0000313" key="2">
    <source>
        <dbReference type="EMBL" id="CEN53392.1"/>
    </source>
</evidence>
<name>A0A0B7ITH3_9FLAO</name>
<dbReference type="EMBL" id="CDOL01000230">
    <property type="protein sequence ID" value="CEN53392.1"/>
    <property type="molecule type" value="Genomic_DNA"/>
</dbReference>
<evidence type="ECO:0000259" key="1">
    <source>
        <dbReference type="PROSITE" id="PS50943"/>
    </source>
</evidence>
<evidence type="ECO:0000313" key="3">
    <source>
        <dbReference type="Proteomes" id="UP000038200"/>
    </source>
</evidence>
<feature type="domain" description="HTH cro/C1-type" evidence="1">
    <location>
        <begin position="30"/>
        <end position="84"/>
    </location>
</feature>
<reference evidence="2 3" key="1">
    <citation type="submission" date="2015-01" db="EMBL/GenBank/DDBJ databases">
        <authorList>
            <person name="Xiang T."/>
            <person name="Song Y."/>
            <person name="Huang L."/>
            <person name="Wang B."/>
            <person name="Wu P."/>
        </authorList>
    </citation>
    <scope>NUCLEOTIDE SEQUENCE [LARGE SCALE GENOMIC DNA]</scope>
    <source>
        <strain evidence="2 3">CcD93</strain>
    </source>
</reference>
<organism evidence="2 3">
    <name type="scientific">Capnocytophaga canis</name>
    <dbReference type="NCBI Taxonomy" id="1848903"/>
    <lineage>
        <taxon>Bacteria</taxon>
        <taxon>Pseudomonadati</taxon>
        <taxon>Bacteroidota</taxon>
        <taxon>Flavobacteriia</taxon>
        <taxon>Flavobacteriales</taxon>
        <taxon>Flavobacteriaceae</taxon>
        <taxon>Capnocytophaga</taxon>
    </lineage>
</organism>
<dbReference type="OrthoDB" id="1357763at2"/>
<proteinExistence type="predicted"/>
<protein>
    <recommendedName>
        <fullName evidence="1">HTH cro/C1-type domain-containing protein</fullName>
    </recommendedName>
</protein>
<dbReference type="InterPro" id="IPR010982">
    <property type="entry name" value="Lambda_DNA-bd_dom_sf"/>
</dbReference>
<dbReference type="PROSITE" id="PS50943">
    <property type="entry name" value="HTH_CROC1"/>
    <property type="match status" value="1"/>
</dbReference>
<dbReference type="GO" id="GO:0003677">
    <property type="term" value="F:DNA binding"/>
    <property type="evidence" value="ECO:0007669"/>
    <property type="project" value="InterPro"/>
</dbReference>
<gene>
    <name evidence="2" type="ORF">CCAND93_410017</name>
</gene>
<dbReference type="SMART" id="SM00530">
    <property type="entry name" value="HTH_XRE"/>
    <property type="match status" value="1"/>
</dbReference>
<dbReference type="Proteomes" id="UP000038200">
    <property type="component" value="Unassembled WGS sequence"/>
</dbReference>
<dbReference type="InterPro" id="IPR001387">
    <property type="entry name" value="Cro/C1-type_HTH"/>
</dbReference>
<dbReference type="SUPFAM" id="SSF47413">
    <property type="entry name" value="lambda repressor-like DNA-binding domains"/>
    <property type="match status" value="1"/>
</dbReference>
<dbReference type="Gene3D" id="1.10.260.40">
    <property type="entry name" value="lambda repressor-like DNA-binding domains"/>
    <property type="match status" value="1"/>
</dbReference>
<sequence>MIFLSNFAENNIRMATEEIIKKRENVAKIIRNKRERMRLTQEELAEKVGFNTSTILRIETCKFSPNADQLYMIAEALEIEITLDGEKI</sequence>
<dbReference type="AlphaFoldDB" id="A0A0B7ITH3"/>